<evidence type="ECO:0000256" key="1">
    <source>
        <dbReference type="ARBA" id="ARBA00011738"/>
    </source>
</evidence>
<dbReference type="GeneID" id="108628166"/>
<dbReference type="Proteomes" id="UP000694925">
    <property type="component" value="Unplaced"/>
</dbReference>
<sequence length="203" mass="23319">MVNYKLTYFNGTGLAEPIRFLLHQSGIKFEDKRVEHEQEWPKIKPTVPLGQLPVLEIDGKPFVQSKAIARLIARKNNLYGANEVEAYEIDATIDLVEDLRLVVGRWNWEENPEQKEKLKAPVDTKLPFTLEKLDEQLKKNGGFFVGGKLSWADLHVTAQLDMFGNIMKTEVEKDYPELKKLVAKVRSLPKIKAYLDNRPKGLF</sequence>
<evidence type="ECO:0000256" key="4">
    <source>
        <dbReference type="ARBA" id="ARBA00038317"/>
    </source>
</evidence>
<dbReference type="FunFam" id="3.40.30.10:FF:000035">
    <property type="entry name" value="hematopoietic prostaglandin D synthase"/>
    <property type="match status" value="1"/>
</dbReference>
<dbReference type="SFLD" id="SFLDG00363">
    <property type="entry name" value="AMPS_(cytGST):_Alpha-__Mu-__Pi"/>
    <property type="match status" value="1"/>
</dbReference>
<keyword evidence="8" id="KW-1185">Reference proteome</keyword>
<feature type="domain" description="GST C-terminal" evidence="7">
    <location>
        <begin position="82"/>
        <end position="203"/>
    </location>
</feature>
<dbReference type="InterPro" id="IPR004045">
    <property type="entry name" value="Glutathione_S-Trfase_N"/>
</dbReference>
<dbReference type="InterPro" id="IPR040079">
    <property type="entry name" value="Glutathione_S-Trfase"/>
</dbReference>
<dbReference type="GO" id="GO:0004602">
    <property type="term" value="F:glutathione peroxidase activity"/>
    <property type="evidence" value="ECO:0007669"/>
    <property type="project" value="UniProtKB-ARBA"/>
</dbReference>
<comment type="subunit">
    <text evidence="1">Homodimer.</text>
</comment>
<dbReference type="CDD" id="cd03192">
    <property type="entry name" value="GST_C_Sigma_like"/>
    <property type="match status" value="1"/>
</dbReference>
<evidence type="ECO:0000313" key="8">
    <source>
        <dbReference type="Proteomes" id="UP000694925"/>
    </source>
</evidence>
<dbReference type="RefSeq" id="XP_017885409.1">
    <property type="nucleotide sequence ID" value="XM_018029920.2"/>
</dbReference>
<dbReference type="InterPro" id="IPR004046">
    <property type="entry name" value="GST_C"/>
</dbReference>
<dbReference type="InterPro" id="IPR036282">
    <property type="entry name" value="Glutathione-S-Trfase_C_sf"/>
</dbReference>
<dbReference type="PANTHER" id="PTHR11571">
    <property type="entry name" value="GLUTATHIONE S-TRANSFERASE"/>
    <property type="match status" value="1"/>
</dbReference>
<comment type="similarity">
    <text evidence="4">Belongs to the GST superfamily. Sigma family.</text>
</comment>
<dbReference type="Gene3D" id="3.40.30.10">
    <property type="entry name" value="Glutaredoxin"/>
    <property type="match status" value="1"/>
</dbReference>
<organism evidence="8 9">
    <name type="scientific">Ceratina calcarata</name>
    <dbReference type="NCBI Taxonomy" id="156304"/>
    <lineage>
        <taxon>Eukaryota</taxon>
        <taxon>Metazoa</taxon>
        <taxon>Ecdysozoa</taxon>
        <taxon>Arthropoda</taxon>
        <taxon>Hexapoda</taxon>
        <taxon>Insecta</taxon>
        <taxon>Pterygota</taxon>
        <taxon>Neoptera</taxon>
        <taxon>Endopterygota</taxon>
        <taxon>Hymenoptera</taxon>
        <taxon>Apocrita</taxon>
        <taxon>Aculeata</taxon>
        <taxon>Apoidea</taxon>
        <taxon>Anthophila</taxon>
        <taxon>Apidae</taxon>
        <taxon>Ceratina</taxon>
        <taxon>Zadontomerus</taxon>
    </lineage>
</organism>
<dbReference type="EC" id="2.5.1.18" evidence="2"/>
<dbReference type="SUPFAM" id="SSF47616">
    <property type="entry name" value="GST C-terminal domain-like"/>
    <property type="match status" value="1"/>
</dbReference>
<dbReference type="GO" id="GO:0006749">
    <property type="term" value="P:glutathione metabolic process"/>
    <property type="evidence" value="ECO:0007669"/>
    <property type="project" value="TreeGrafter"/>
</dbReference>
<name>A0AAJ7J5J8_9HYME</name>
<evidence type="ECO:0000259" key="6">
    <source>
        <dbReference type="PROSITE" id="PS50404"/>
    </source>
</evidence>
<dbReference type="Pfam" id="PF02798">
    <property type="entry name" value="GST_N"/>
    <property type="match status" value="1"/>
</dbReference>
<evidence type="ECO:0000259" key="7">
    <source>
        <dbReference type="PROSITE" id="PS50405"/>
    </source>
</evidence>
<gene>
    <name evidence="9" type="primary">LOC108628166</name>
</gene>
<dbReference type="FunFam" id="1.20.1050.10:FF:000030">
    <property type="entry name" value="Glutathione S-transferase S1"/>
    <property type="match status" value="1"/>
</dbReference>
<dbReference type="Pfam" id="PF14497">
    <property type="entry name" value="GST_C_3"/>
    <property type="match status" value="1"/>
</dbReference>
<feature type="domain" description="GST N-terminal" evidence="6">
    <location>
        <begin position="2"/>
        <end position="80"/>
    </location>
</feature>
<evidence type="ECO:0000256" key="2">
    <source>
        <dbReference type="ARBA" id="ARBA00012452"/>
    </source>
</evidence>
<dbReference type="GO" id="GO:0004364">
    <property type="term" value="F:glutathione transferase activity"/>
    <property type="evidence" value="ECO:0007669"/>
    <property type="project" value="UniProtKB-EC"/>
</dbReference>
<dbReference type="SFLD" id="SFLDS00019">
    <property type="entry name" value="Glutathione_Transferase_(cytos"/>
    <property type="match status" value="1"/>
</dbReference>
<evidence type="ECO:0000256" key="5">
    <source>
        <dbReference type="ARBA" id="ARBA00047960"/>
    </source>
</evidence>
<dbReference type="Gene3D" id="1.20.1050.10">
    <property type="match status" value="1"/>
</dbReference>
<comment type="catalytic activity">
    <reaction evidence="5">
        <text>RX + glutathione = an S-substituted glutathione + a halide anion + H(+)</text>
        <dbReference type="Rhea" id="RHEA:16437"/>
        <dbReference type="ChEBI" id="CHEBI:15378"/>
        <dbReference type="ChEBI" id="CHEBI:16042"/>
        <dbReference type="ChEBI" id="CHEBI:17792"/>
        <dbReference type="ChEBI" id="CHEBI:57925"/>
        <dbReference type="ChEBI" id="CHEBI:90779"/>
        <dbReference type="EC" id="2.5.1.18"/>
    </reaction>
</comment>
<dbReference type="InterPro" id="IPR036249">
    <property type="entry name" value="Thioredoxin-like_sf"/>
</dbReference>
<dbReference type="SFLD" id="SFLDG01205">
    <property type="entry name" value="AMPS.1"/>
    <property type="match status" value="1"/>
</dbReference>
<dbReference type="PROSITE" id="PS50405">
    <property type="entry name" value="GST_CTER"/>
    <property type="match status" value="1"/>
</dbReference>
<proteinExistence type="inferred from homology"/>
<dbReference type="InterPro" id="IPR050213">
    <property type="entry name" value="GST_superfamily"/>
</dbReference>
<dbReference type="AlphaFoldDB" id="A0AAJ7J5J8"/>
<dbReference type="InterPro" id="IPR010987">
    <property type="entry name" value="Glutathione-S-Trfase_C-like"/>
</dbReference>
<evidence type="ECO:0000256" key="3">
    <source>
        <dbReference type="ARBA" id="ARBA00022679"/>
    </source>
</evidence>
<protein>
    <recommendedName>
        <fullName evidence="2">glutathione transferase</fullName>
        <ecNumber evidence="2">2.5.1.18</ecNumber>
    </recommendedName>
</protein>
<reference evidence="9" key="1">
    <citation type="submission" date="2025-08" db="UniProtKB">
        <authorList>
            <consortium name="RefSeq"/>
        </authorList>
    </citation>
    <scope>IDENTIFICATION</scope>
    <source>
        <tissue evidence="9">Whole body</tissue>
    </source>
</reference>
<dbReference type="PANTHER" id="PTHR11571:SF224">
    <property type="entry name" value="HEMATOPOIETIC PROSTAGLANDIN D SYNTHASE"/>
    <property type="match status" value="1"/>
</dbReference>
<dbReference type="PROSITE" id="PS50404">
    <property type="entry name" value="GST_NTER"/>
    <property type="match status" value="1"/>
</dbReference>
<dbReference type="CDD" id="cd03039">
    <property type="entry name" value="GST_N_Sigma_like"/>
    <property type="match status" value="1"/>
</dbReference>
<evidence type="ECO:0000313" key="9">
    <source>
        <dbReference type="RefSeq" id="XP_017885409.1"/>
    </source>
</evidence>
<dbReference type="SUPFAM" id="SSF52833">
    <property type="entry name" value="Thioredoxin-like"/>
    <property type="match status" value="1"/>
</dbReference>
<accession>A0AAJ7J5J8</accession>
<keyword evidence="3" id="KW-0808">Transferase</keyword>
<dbReference type="KEGG" id="ccal:108628166"/>